<feature type="compositionally biased region" description="Low complexity" evidence="1">
    <location>
        <begin position="694"/>
        <end position="713"/>
    </location>
</feature>
<feature type="region of interest" description="Disordered" evidence="1">
    <location>
        <begin position="156"/>
        <end position="199"/>
    </location>
</feature>
<dbReference type="EMBL" id="BDSP01000264">
    <property type="protein sequence ID" value="GAX28110.1"/>
    <property type="molecule type" value="Genomic_DNA"/>
</dbReference>
<dbReference type="PANTHER" id="PTHR46757">
    <property type="entry name" value="SORTING NEXIN-RELATED"/>
    <property type="match status" value="1"/>
</dbReference>
<evidence type="ECO:0000313" key="4">
    <source>
        <dbReference type="Proteomes" id="UP000198406"/>
    </source>
</evidence>
<proteinExistence type="predicted"/>
<protein>
    <recommendedName>
        <fullName evidence="2">PX domain-containing protein</fullName>
    </recommendedName>
</protein>
<dbReference type="InParanoid" id="A0A1Z5KP54"/>
<feature type="region of interest" description="Disordered" evidence="1">
    <location>
        <begin position="257"/>
        <end position="316"/>
    </location>
</feature>
<sequence length="742" mass="82369">MSHATNDLLPSLTGGSDLFLQEPAAANHTTSTNPTTSKLMQSGLLGDVSAGDGLFDAVDAQQQQEEEQKRVQQQQEEAARQQQQEEAARQQAELQQQQQLNQQQQMNQQLMESVSLGDGEAYPFVMTQQQPAYPQQQHPVYATPPRMTQQGMPVQQQQQPTMPPLPQQSGMSTMGMPPQQPSYPMNAQPQQQTSNQLMSQSMMMPPSQPNMNNQMMNQSMMLRPASSYQPHPNPNHMMINHPSQQPHLMMNHPSMNHPPQQQHMTMNHASSSTTTMNQNASYGPPHPPATNSYGPPLGNPMAGMHNIHPQQGLPPQMRSYPVPAAPTHYGTVTVDQPLLLTGKGSLFVKSTPFWSYQIATQVPPHVWVVRRRFRDVVALEDRLRQDCPGCILPPRPDKHATRAIEEASAQQSQEFAIQRANELQVYLQKLVQHPMASQSGTLRFFLSLQDELGTAWPEVSSNAITRLANAGVEAAVKTAEQWTPETDSEDNAELLGLYSMESIRMGAVLQAVPKLEGALSLVQEHSELCGTAGMEMGRWLKPSDGSSEGMEIVAGALLRSGRRSKRLSLELSAACASYSQQYKLCRNERLAFSDRRAALQRRSKERKSMMSGYAGAYGYPAGQEADEIGRRLLSEVSRIAVDRRRDWSASLKIIAASFKEAAAERAAIWEATLTQFDQHYPGYVESYAQQPQYAQQQQTQQQQPLQQQYAQPQASLHSGGGSTLSQSQIMHSTVPQGISQYN</sequence>
<feature type="region of interest" description="Disordered" evidence="1">
    <location>
        <begin position="694"/>
        <end position="726"/>
    </location>
</feature>
<name>A0A1Z5KP54_FISSO</name>
<dbReference type="InterPro" id="IPR001683">
    <property type="entry name" value="PX_dom"/>
</dbReference>
<dbReference type="PROSITE" id="PS50195">
    <property type="entry name" value="PX"/>
    <property type="match status" value="1"/>
</dbReference>
<evidence type="ECO:0000313" key="3">
    <source>
        <dbReference type="EMBL" id="GAX28110.1"/>
    </source>
</evidence>
<dbReference type="GO" id="GO:0035091">
    <property type="term" value="F:phosphatidylinositol binding"/>
    <property type="evidence" value="ECO:0007669"/>
    <property type="project" value="InterPro"/>
</dbReference>
<dbReference type="InterPro" id="IPR044279">
    <property type="entry name" value="SNX2A/B"/>
</dbReference>
<keyword evidence="4" id="KW-1185">Reference proteome</keyword>
<feature type="region of interest" description="Disordered" evidence="1">
    <location>
        <begin position="64"/>
        <end position="96"/>
    </location>
</feature>
<dbReference type="InterPro" id="IPR036871">
    <property type="entry name" value="PX_dom_sf"/>
</dbReference>
<feature type="compositionally biased region" description="Low complexity" evidence="1">
    <location>
        <begin position="71"/>
        <end position="96"/>
    </location>
</feature>
<dbReference type="SMART" id="SM00312">
    <property type="entry name" value="PX"/>
    <property type="match status" value="1"/>
</dbReference>
<dbReference type="Proteomes" id="UP000198406">
    <property type="component" value="Unassembled WGS sequence"/>
</dbReference>
<dbReference type="OrthoDB" id="205639at2759"/>
<reference evidence="3 4" key="1">
    <citation type="journal article" date="2015" name="Plant Cell">
        <title>Oil accumulation by the oleaginous diatom Fistulifera solaris as revealed by the genome and transcriptome.</title>
        <authorList>
            <person name="Tanaka T."/>
            <person name="Maeda Y."/>
            <person name="Veluchamy A."/>
            <person name="Tanaka M."/>
            <person name="Abida H."/>
            <person name="Marechal E."/>
            <person name="Bowler C."/>
            <person name="Muto M."/>
            <person name="Sunaga Y."/>
            <person name="Tanaka M."/>
            <person name="Yoshino T."/>
            <person name="Taniguchi T."/>
            <person name="Fukuda Y."/>
            <person name="Nemoto M."/>
            <person name="Matsumoto M."/>
            <person name="Wong P.S."/>
            <person name="Aburatani S."/>
            <person name="Fujibuchi W."/>
        </authorList>
    </citation>
    <scope>NUCLEOTIDE SEQUENCE [LARGE SCALE GENOMIC DNA]</scope>
    <source>
        <strain evidence="3 4">JPCC DA0580</strain>
    </source>
</reference>
<dbReference type="AlphaFoldDB" id="A0A1Z5KP54"/>
<comment type="caution">
    <text evidence="3">The sequence shown here is derived from an EMBL/GenBank/DDBJ whole genome shotgun (WGS) entry which is preliminary data.</text>
</comment>
<evidence type="ECO:0000256" key="1">
    <source>
        <dbReference type="SAM" id="MobiDB-lite"/>
    </source>
</evidence>
<feature type="compositionally biased region" description="Low complexity" evidence="1">
    <location>
        <begin position="188"/>
        <end position="199"/>
    </location>
</feature>
<dbReference type="Pfam" id="PF00787">
    <property type="entry name" value="PX"/>
    <property type="match status" value="1"/>
</dbReference>
<dbReference type="PANTHER" id="PTHR46757:SF2">
    <property type="entry name" value="OS05G0346100 PROTEIN"/>
    <property type="match status" value="1"/>
</dbReference>
<organism evidence="3 4">
    <name type="scientific">Fistulifera solaris</name>
    <name type="common">Oleaginous diatom</name>
    <dbReference type="NCBI Taxonomy" id="1519565"/>
    <lineage>
        <taxon>Eukaryota</taxon>
        <taxon>Sar</taxon>
        <taxon>Stramenopiles</taxon>
        <taxon>Ochrophyta</taxon>
        <taxon>Bacillariophyta</taxon>
        <taxon>Bacillariophyceae</taxon>
        <taxon>Bacillariophycidae</taxon>
        <taxon>Naviculales</taxon>
        <taxon>Naviculaceae</taxon>
        <taxon>Fistulifera</taxon>
    </lineage>
</organism>
<feature type="compositionally biased region" description="Polar residues" evidence="1">
    <location>
        <begin position="257"/>
        <end position="281"/>
    </location>
</feature>
<dbReference type="SUPFAM" id="SSF64268">
    <property type="entry name" value="PX domain"/>
    <property type="match status" value="1"/>
</dbReference>
<evidence type="ECO:0000259" key="2">
    <source>
        <dbReference type="PROSITE" id="PS50195"/>
    </source>
</evidence>
<feature type="domain" description="PX" evidence="2">
    <location>
        <begin position="334"/>
        <end position="452"/>
    </location>
</feature>
<gene>
    <name evidence="3" type="ORF">FisN_2Hh065</name>
</gene>
<dbReference type="Gene3D" id="3.30.1520.10">
    <property type="entry name" value="Phox-like domain"/>
    <property type="match status" value="1"/>
</dbReference>
<accession>A0A1Z5KP54</accession>